<evidence type="ECO:0000256" key="3">
    <source>
        <dbReference type="ARBA" id="ARBA00012438"/>
    </source>
</evidence>
<dbReference type="CDD" id="cd06225">
    <property type="entry name" value="HAMP"/>
    <property type="match status" value="1"/>
</dbReference>
<comment type="catalytic activity">
    <reaction evidence="1">
        <text>ATP + protein L-histidine = ADP + protein N-phospho-L-histidine.</text>
        <dbReference type="EC" id="2.7.13.3"/>
    </reaction>
</comment>
<feature type="modified residue" description="4-aspartylphosphate" evidence="9">
    <location>
        <position position="778"/>
    </location>
</feature>
<dbReference type="InterPro" id="IPR038188">
    <property type="entry name" value="TorS_sensor_sf"/>
</dbReference>
<keyword evidence="11" id="KW-0472">Membrane</keyword>
<dbReference type="SUPFAM" id="SSF47226">
    <property type="entry name" value="Histidine-containing phosphotransfer domain, HPT domain"/>
    <property type="match status" value="1"/>
</dbReference>
<dbReference type="InterPro" id="IPR003660">
    <property type="entry name" value="HAMP_dom"/>
</dbReference>
<dbReference type="InterPro" id="IPR005467">
    <property type="entry name" value="His_kinase_dom"/>
</dbReference>
<evidence type="ECO:0000313" key="16">
    <source>
        <dbReference type="EMBL" id="TQE99152.1"/>
    </source>
</evidence>
<name>A0A540VQX1_9GAMM</name>
<dbReference type="Gene3D" id="1.20.120.160">
    <property type="entry name" value="HPT domain"/>
    <property type="match status" value="1"/>
</dbReference>
<dbReference type="PRINTS" id="PR00344">
    <property type="entry name" value="BCTRLSENSOR"/>
</dbReference>
<sequence length="985" mass="108473">MLGRLGIGTRLFLAFVVVAVLGLTSGLVGWLSLRDVARTQDDVTERAFPAVSTAQSVARVSAHMVSAVPELTGASTPAEHAERSGEIFARVDTLHELLEKLERQPLNVETVDDLRATTDELVDNLRRQDRLVGERLQKTARLESVSRDLVAAATAISGIAADLVANSGVRATAVIANLYDLVDRAEETEPIFNALDRLVETDLYLLYRMFELRLRSAQIALLTNQLERAPTEADSERIQAEVTGHLNVLDRRIESIDDPVRRERARAHFGDLAALDHDGTADSLFSLRREVIEINEAITTLSEENRRLTSALDRSAATLVEEARSFSDAAADAADRATRYGLWAVIAASVAALLIASLIVWLYVERNIARRLKELSNAMLGLAAGDLDVRLKTHGRDELAEMARAVHVFRDDAIRRRRLEGERDEAERELRAHREQLQQLVDQKTAELRNANQRLQVEVGEHARARTQAERANRAKSEFLATVSHEIRTPMSGVLGMLRVLRDSNEPPDTQRQTLQRVESSALTLLSILNGILDYSKVEAGKIEIEECDFDVCELLESLIETLRPTSDEKGLTLTYQCGCGIPGWLRGDSGKIRQVLFNLVGNALKFTDKGEVRVDIELVDEEDQPDTEVSLRFSVSDTGIGVSEDDLSVVFEPFRQARSGADTDVHGTGLGLAIARRMVESMKGEISARSTPGEGSTFTFTIPLRQGQAPIDHGSISDRRQPEIHPLGILLIEDNEVHRIAARTMLERMGHRVIAAGDGEEGVRVAANTDIDLVLLDIHLPGIDGLTAARQIRDLYSERRVPIVAMSAHVFSSEIDSYREAGMDAVIIKPVWPETLDAGLREAFSAEMLAPVIGESGDDLSETWGEYGKETVNWAGLETEIEELGAPVVDRMIRVFVDVRDTRIGQLQAAAGSRDLDAVYRCSHELKSSATCLSLTYLARKSAELEQAARSGDGERSAVLVTIVIAAYRDVCERLTTERLAGDG</sequence>
<keyword evidence="11" id="KW-1133">Transmembrane helix</keyword>
<dbReference type="PROSITE" id="PS50110">
    <property type="entry name" value="RESPONSE_REGULATORY"/>
    <property type="match status" value="1"/>
</dbReference>
<evidence type="ECO:0000256" key="11">
    <source>
        <dbReference type="SAM" id="Phobius"/>
    </source>
</evidence>
<dbReference type="Pfam" id="PF00512">
    <property type="entry name" value="HisKA"/>
    <property type="match status" value="1"/>
</dbReference>
<feature type="domain" description="Response regulatory" evidence="13">
    <location>
        <begin position="729"/>
        <end position="845"/>
    </location>
</feature>
<evidence type="ECO:0000256" key="8">
    <source>
        <dbReference type="PROSITE-ProRule" id="PRU00110"/>
    </source>
</evidence>
<evidence type="ECO:0000256" key="7">
    <source>
        <dbReference type="ARBA" id="ARBA00023012"/>
    </source>
</evidence>
<dbReference type="Gene3D" id="1.20.58.920">
    <property type="match status" value="1"/>
</dbReference>
<feature type="modified residue" description="Phosphohistidine" evidence="8">
    <location>
        <position position="925"/>
    </location>
</feature>
<keyword evidence="10" id="KW-0175">Coiled coil</keyword>
<dbReference type="CDD" id="cd00082">
    <property type="entry name" value="HisKA"/>
    <property type="match status" value="1"/>
</dbReference>
<dbReference type="PIRSF" id="PIRSF036437">
    <property type="entry name" value="HK_TorS"/>
    <property type="match status" value="1"/>
</dbReference>
<dbReference type="InterPro" id="IPR003661">
    <property type="entry name" value="HisK_dim/P_dom"/>
</dbReference>
<dbReference type="InterPro" id="IPR036890">
    <property type="entry name" value="HATPase_C_sf"/>
</dbReference>
<dbReference type="SMART" id="SM00387">
    <property type="entry name" value="HATPase_c"/>
    <property type="match status" value="1"/>
</dbReference>
<dbReference type="Pfam" id="PF21689">
    <property type="entry name" value="TorS_sensor_domain"/>
    <property type="match status" value="1"/>
</dbReference>
<dbReference type="InterPro" id="IPR003594">
    <property type="entry name" value="HATPase_dom"/>
</dbReference>
<keyword evidence="5 16" id="KW-0808">Transferase</keyword>
<dbReference type="SMART" id="SM00448">
    <property type="entry name" value="REC"/>
    <property type="match status" value="1"/>
</dbReference>
<dbReference type="PROSITE" id="PS50885">
    <property type="entry name" value="HAMP"/>
    <property type="match status" value="1"/>
</dbReference>
<keyword evidence="7" id="KW-0902">Two-component regulatory system</keyword>
<evidence type="ECO:0000256" key="6">
    <source>
        <dbReference type="ARBA" id="ARBA00022777"/>
    </source>
</evidence>
<evidence type="ECO:0000256" key="9">
    <source>
        <dbReference type="PROSITE-ProRule" id="PRU00169"/>
    </source>
</evidence>
<dbReference type="FunFam" id="3.30.565.10:FF:000010">
    <property type="entry name" value="Sensor histidine kinase RcsC"/>
    <property type="match status" value="1"/>
</dbReference>
<feature type="transmembrane region" description="Helical" evidence="11">
    <location>
        <begin position="12"/>
        <end position="33"/>
    </location>
</feature>
<dbReference type="GO" id="GO:0005886">
    <property type="term" value="C:plasma membrane"/>
    <property type="evidence" value="ECO:0007669"/>
    <property type="project" value="UniProtKB-SubCell"/>
</dbReference>
<dbReference type="InterPro" id="IPR036641">
    <property type="entry name" value="HPT_dom_sf"/>
</dbReference>
<feature type="transmembrane region" description="Helical" evidence="11">
    <location>
        <begin position="340"/>
        <end position="364"/>
    </location>
</feature>
<dbReference type="GO" id="GO:0000155">
    <property type="term" value="F:phosphorelay sensor kinase activity"/>
    <property type="evidence" value="ECO:0007669"/>
    <property type="project" value="InterPro"/>
</dbReference>
<organism evidence="16 17">
    <name type="scientific">Spiribacter salinus</name>
    <dbReference type="NCBI Taxonomy" id="1335746"/>
    <lineage>
        <taxon>Bacteria</taxon>
        <taxon>Pseudomonadati</taxon>
        <taxon>Pseudomonadota</taxon>
        <taxon>Gammaproteobacteria</taxon>
        <taxon>Chromatiales</taxon>
        <taxon>Ectothiorhodospiraceae</taxon>
        <taxon>Spiribacter</taxon>
    </lineage>
</organism>
<dbReference type="InterPro" id="IPR011006">
    <property type="entry name" value="CheY-like_superfamily"/>
</dbReference>
<keyword evidence="6 16" id="KW-0418">Kinase</keyword>
<dbReference type="Proteomes" id="UP000315400">
    <property type="component" value="Unassembled WGS sequence"/>
</dbReference>
<keyword evidence="11" id="KW-0812">Transmembrane</keyword>
<dbReference type="Pfam" id="PF02518">
    <property type="entry name" value="HATPase_c"/>
    <property type="match status" value="1"/>
</dbReference>
<evidence type="ECO:0000256" key="2">
    <source>
        <dbReference type="ARBA" id="ARBA00004370"/>
    </source>
</evidence>
<dbReference type="GO" id="GO:0005524">
    <property type="term" value="F:ATP binding"/>
    <property type="evidence" value="ECO:0007669"/>
    <property type="project" value="UniProtKB-KW"/>
</dbReference>
<dbReference type="Gene3D" id="3.30.565.10">
    <property type="entry name" value="Histidine kinase-like ATPase, C-terminal domain"/>
    <property type="match status" value="1"/>
</dbReference>
<dbReference type="Pfam" id="PF01627">
    <property type="entry name" value="Hpt"/>
    <property type="match status" value="1"/>
</dbReference>
<comment type="caution">
    <text evidence="16">The sequence shown here is derived from an EMBL/GenBank/DDBJ whole genome shotgun (WGS) entry which is preliminary data.</text>
</comment>
<evidence type="ECO:0000259" key="14">
    <source>
        <dbReference type="PROSITE" id="PS50885"/>
    </source>
</evidence>
<evidence type="ECO:0000256" key="10">
    <source>
        <dbReference type="SAM" id="Coils"/>
    </source>
</evidence>
<keyword evidence="4 9" id="KW-0597">Phosphoprotein</keyword>
<dbReference type="SUPFAM" id="SSF47384">
    <property type="entry name" value="Homodimeric domain of signal transducing histidine kinase"/>
    <property type="match status" value="1"/>
</dbReference>
<dbReference type="Pfam" id="PF00672">
    <property type="entry name" value="HAMP"/>
    <property type="match status" value="1"/>
</dbReference>
<dbReference type="NCBIfam" id="TIGR02956">
    <property type="entry name" value="TMAO_torS"/>
    <property type="match status" value="1"/>
</dbReference>
<feature type="domain" description="HAMP" evidence="14">
    <location>
        <begin position="366"/>
        <end position="418"/>
    </location>
</feature>
<evidence type="ECO:0000313" key="17">
    <source>
        <dbReference type="Proteomes" id="UP000315400"/>
    </source>
</evidence>
<dbReference type="InterPro" id="IPR037952">
    <property type="entry name" value="Sensor_TorS"/>
</dbReference>
<dbReference type="InterPro" id="IPR004358">
    <property type="entry name" value="Sig_transdc_His_kin-like_C"/>
</dbReference>
<accession>A0A540VQX1</accession>
<evidence type="ECO:0000256" key="1">
    <source>
        <dbReference type="ARBA" id="ARBA00000085"/>
    </source>
</evidence>
<reference evidence="16 17" key="1">
    <citation type="submission" date="2019-06" db="EMBL/GenBank/DDBJ databases">
        <title>Metagenome assembled Genome of Spiribacter salinus SL48-SHIP from the microbial mat of Salt Lake 48 (Novosibirsk region, Russia).</title>
        <authorList>
            <person name="Shipova A."/>
            <person name="Rozanov A.S."/>
            <person name="Bryanskaya A.V."/>
            <person name="Peltek S.E."/>
        </authorList>
    </citation>
    <scope>NUCLEOTIDE SEQUENCE [LARGE SCALE GENOMIC DNA]</scope>
    <source>
        <strain evidence="16">SL48-SHIP-2</strain>
    </source>
</reference>
<evidence type="ECO:0000256" key="5">
    <source>
        <dbReference type="ARBA" id="ARBA00022679"/>
    </source>
</evidence>
<comment type="subcellular location">
    <subcellularLocation>
        <location evidence="2">Membrane</location>
    </subcellularLocation>
</comment>
<dbReference type="PANTHER" id="PTHR45339:SF3">
    <property type="entry name" value="HISTIDINE KINASE"/>
    <property type="match status" value="1"/>
</dbReference>
<dbReference type="PANTHER" id="PTHR45339">
    <property type="entry name" value="HYBRID SIGNAL TRANSDUCTION HISTIDINE KINASE J"/>
    <property type="match status" value="1"/>
</dbReference>
<evidence type="ECO:0000259" key="15">
    <source>
        <dbReference type="PROSITE" id="PS50894"/>
    </source>
</evidence>
<feature type="domain" description="Histidine kinase" evidence="12">
    <location>
        <begin position="482"/>
        <end position="707"/>
    </location>
</feature>
<evidence type="ECO:0000259" key="12">
    <source>
        <dbReference type="PROSITE" id="PS50109"/>
    </source>
</evidence>
<dbReference type="PROSITE" id="PS50894">
    <property type="entry name" value="HPT"/>
    <property type="match status" value="1"/>
</dbReference>
<dbReference type="CDD" id="cd17546">
    <property type="entry name" value="REC_hyHK_CKI1_RcsC-like"/>
    <property type="match status" value="1"/>
</dbReference>
<dbReference type="InterPro" id="IPR001789">
    <property type="entry name" value="Sig_transdc_resp-reg_receiver"/>
</dbReference>
<dbReference type="SUPFAM" id="SSF52172">
    <property type="entry name" value="CheY-like"/>
    <property type="match status" value="1"/>
</dbReference>
<dbReference type="EC" id="2.7.13.3" evidence="3"/>
<dbReference type="AlphaFoldDB" id="A0A540VQX1"/>
<dbReference type="SMART" id="SM00304">
    <property type="entry name" value="HAMP"/>
    <property type="match status" value="1"/>
</dbReference>
<dbReference type="InterPro" id="IPR036097">
    <property type="entry name" value="HisK_dim/P_sf"/>
</dbReference>
<dbReference type="CDD" id="cd16922">
    <property type="entry name" value="HATPase_EvgS-ArcB-TorS-like"/>
    <property type="match status" value="1"/>
</dbReference>
<dbReference type="Gene3D" id="6.10.340.10">
    <property type="match status" value="1"/>
</dbReference>
<dbReference type="SUPFAM" id="SSF55874">
    <property type="entry name" value="ATPase domain of HSP90 chaperone/DNA topoisomerase II/histidine kinase"/>
    <property type="match status" value="1"/>
</dbReference>
<dbReference type="PROSITE" id="PS50109">
    <property type="entry name" value="HIS_KIN"/>
    <property type="match status" value="1"/>
</dbReference>
<dbReference type="Gene3D" id="1.10.287.130">
    <property type="match status" value="1"/>
</dbReference>
<protein>
    <recommendedName>
        <fullName evidence="3">histidine kinase</fullName>
        <ecNumber evidence="3">2.7.13.3</ecNumber>
    </recommendedName>
</protein>
<evidence type="ECO:0000256" key="4">
    <source>
        <dbReference type="ARBA" id="ARBA00022553"/>
    </source>
</evidence>
<dbReference type="SMART" id="SM00388">
    <property type="entry name" value="HisKA"/>
    <property type="match status" value="1"/>
</dbReference>
<dbReference type="InterPro" id="IPR008207">
    <property type="entry name" value="Sig_transdc_His_kin_Hpt_dom"/>
</dbReference>
<dbReference type="InterPro" id="IPR014302">
    <property type="entry name" value="Sig_transdc_His_kinase_TorS"/>
</dbReference>
<evidence type="ECO:0000259" key="13">
    <source>
        <dbReference type="PROSITE" id="PS50110"/>
    </source>
</evidence>
<dbReference type="Pfam" id="PF00072">
    <property type="entry name" value="Response_reg"/>
    <property type="match status" value="1"/>
</dbReference>
<dbReference type="CDD" id="cd16172">
    <property type="entry name" value="TorS_sensor_domain"/>
    <property type="match status" value="1"/>
</dbReference>
<gene>
    <name evidence="16" type="primary">torS</name>
    <name evidence="16" type="ORF">FKY71_10095</name>
</gene>
<feature type="coiled-coil region" evidence="10">
    <location>
        <begin position="409"/>
        <end position="454"/>
    </location>
</feature>
<dbReference type="SUPFAM" id="SSF158472">
    <property type="entry name" value="HAMP domain-like"/>
    <property type="match status" value="1"/>
</dbReference>
<proteinExistence type="predicted"/>
<feature type="domain" description="HPt" evidence="15">
    <location>
        <begin position="886"/>
        <end position="979"/>
    </location>
</feature>
<dbReference type="EMBL" id="VIFK01000087">
    <property type="protein sequence ID" value="TQE99152.1"/>
    <property type="molecule type" value="Genomic_DNA"/>
</dbReference>
<dbReference type="Gene3D" id="3.40.50.2300">
    <property type="match status" value="1"/>
</dbReference>